<dbReference type="RefSeq" id="WP_024266655.1">
    <property type="nucleotide sequence ID" value="NC_023035.1"/>
</dbReference>
<reference evidence="3 4" key="1">
    <citation type="journal article" date="2015" name="Stand. Genomic Sci.">
        <title>Complete genome sequence and description of Salinispira pacifica gen. nov., sp. nov., a novel spirochaete isolated form a hypersaline microbial mat.</title>
        <authorList>
            <person name="Ben Hania W."/>
            <person name="Joseph M."/>
            <person name="Schumann P."/>
            <person name="Bunk B."/>
            <person name="Fiebig A."/>
            <person name="Sproer C."/>
            <person name="Klenk H.P."/>
            <person name="Fardeau M.L."/>
            <person name="Spring S."/>
        </authorList>
    </citation>
    <scope>NUCLEOTIDE SEQUENCE [LARGE SCALE GENOMIC DNA]</scope>
    <source>
        <strain evidence="3 4">L21-RPul-D2</strain>
    </source>
</reference>
<dbReference type="STRING" id="1307761.L21SP2_0280"/>
<evidence type="ECO:0000313" key="4">
    <source>
        <dbReference type="Proteomes" id="UP000018680"/>
    </source>
</evidence>
<evidence type="ECO:0000313" key="3">
    <source>
        <dbReference type="EMBL" id="AHC13722.1"/>
    </source>
</evidence>
<evidence type="ECO:0000256" key="1">
    <source>
        <dbReference type="SAM" id="MobiDB-lite"/>
    </source>
</evidence>
<evidence type="ECO:0000259" key="2">
    <source>
        <dbReference type="Pfam" id="PF13625"/>
    </source>
</evidence>
<organism evidence="3 4">
    <name type="scientific">Salinispira pacifica</name>
    <dbReference type="NCBI Taxonomy" id="1307761"/>
    <lineage>
        <taxon>Bacteria</taxon>
        <taxon>Pseudomonadati</taxon>
        <taxon>Spirochaetota</taxon>
        <taxon>Spirochaetia</taxon>
        <taxon>Spirochaetales</taxon>
        <taxon>Spirochaetaceae</taxon>
        <taxon>Salinispira</taxon>
    </lineage>
</organism>
<dbReference type="Proteomes" id="UP000018680">
    <property type="component" value="Chromosome"/>
</dbReference>
<protein>
    <recommendedName>
        <fullName evidence="2">Helicase XPB/Ssl2 N-terminal domain-containing protein</fullName>
    </recommendedName>
</protein>
<name>V5WD51_9SPIO</name>
<feature type="domain" description="Helicase XPB/Ssl2 N-terminal" evidence="2">
    <location>
        <begin position="362"/>
        <end position="461"/>
    </location>
</feature>
<dbReference type="InterPro" id="IPR032830">
    <property type="entry name" value="XPB/Ssl2_N"/>
</dbReference>
<gene>
    <name evidence="3" type="ORF">L21SP2_0280</name>
</gene>
<dbReference type="Pfam" id="PF13625">
    <property type="entry name" value="Helicase_C_3"/>
    <property type="match status" value="1"/>
</dbReference>
<sequence>MAKHEQIWKQFLFTLSDEVFFNVIRNYLGPFPTPYNKHDLIEKLVLFLQNPENRQMITGSISSEEMELISAINLLHSDDVNSIISFFGNTVNPGRLYSRLLNLKDRLIIFRHPENAELRINPYLSDELKQKGLGTQNLFPSKPARLSYRVLPWLNDTLFHAVLPLILENPSMLKADGSFKKAVYTRFEHMIPALFPESPQGTYSRFERFFLSLSILGFIRKQGQEVRGEISRWKEWGELSISERHVYYWASYIMSLQKQDHSLLEPGDESLFLIQQELKTAGEFLFRSLGKFSPGRAYSRETAARIIHLELDGSKLNYSARLMIRLMEDLDLLIPDQNELTVNPVLEELFISGDEDEQGPGVVIQSDYHITMQPRGSFIHRSAVAAASRLTQYDMVSRFELSKESLFRAMSAGYTGEEIREGLENLSGHHLPQNVIFSIESWVGEYLSIQIRPGYLIQSSESSSAIIEHVCDSREDVLNLGGGNFLFPMHNLDWVDLLEENGIRVAQLLDKIESDEGPFFPPPEPLHLDTLTGSGRQKSQRTHSSGERDEEITLSGGEPEITEEKKEALREFVRNMGLSEDAEKELILRVDNNLIFRKEQIDPKIIRPDITEARGLNYNSKLRLIEMALGDHDLLEFFSSGNEIPMLIRPGRIIKKPGRGSDLLEGKLLPSQQDTVIPISKAKLIRRLKGSLFNRL</sequence>
<dbReference type="HOGENOM" id="CLU_403286_0_0_12"/>
<feature type="region of interest" description="Disordered" evidence="1">
    <location>
        <begin position="519"/>
        <end position="561"/>
    </location>
</feature>
<dbReference type="OrthoDB" id="354326at2"/>
<dbReference type="KEGG" id="slr:L21SP2_0280"/>
<proteinExistence type="predicted"/>
<dbReference type="AlphaFoldDB" id="V5WD51"/>
<dbReference type="EMBL" id="CP006939">
    <property type="protein sequence ID" value="AHC13722.1"/>
    <property type="molecule type" value="Genomic_DNA"/>
</dbReference>
<dbReference type="eggNOG" id="ENOG5033VMJ">
    <property type="taxonomic scope" value="Bacteria"/>
</dbReference>
<accession>V5WD51</accession>
<keyword evidence="4" id="KW-1185">Reference proteome</keyword>